<dbReference type="GO" id="GO:0009791">
    <property type="term" value="P:post-embryonic development"/>
    <property type="evidence" value="ECO:0007669"/>
    <property type="project" value="EnsemblPlants"/>
</dbReference>
<sequence length="414" mass="46737">MITSLRRAKDMVSSFEELGLGQWIVETCKALNIMKPTPCQVACIPQTLNGKDIIGSSETGTGKTMSFVLPIVDKLSVDPCGVFAIVLTPTRELAFQIYDQFKAIGNPMSIRVAVVVGGLESIRQATELENRPHVVVATPGRLADLFTIEDSVERFHLHSIRFLVLDEADRLLEDGFASSLSTILDVLPVNRQTLVYSATMNDKMEQLSKTCRSECFIYTSSSSRYSQVRELEQFYLLIPFQMKTCYLAYLLLYGFPSFSCIIFTGSCKRCQHLFLTLEYLGLNVGVLHSKMKQMERLKAIHNIQRGTIRILICTDVASRGLDIPQVELVVNYHIPSKPSTYIHRVGRTARAGNRGKAISLVSQFEVEIFRNIERRLERELVEFGHCKEKEVLKILTDVLKAERKAKLKMLGMKV</sequence>
<reference evidence="12" key="1">
    <citation type="journal article" date="2013" name="Science">
        <title>Gene transfer from bacteria and archaea facilitated evolution of an extremophilic eukaryote.</title>
        <authorList>
            <person name="Schonknecht G."/>
            <person name="Chen W.H."/>
            <person name="Ternes C.M."/>
            <person name="Barbier G.G."/>
            <person name="Shrestha R.P."/>
            <person name="Stanke M."/>
            <person name="Brautigam A."/>
            <person name="Baker B.J."/>
            <person name="Banfield J.F."/>
            <person name="Garavito R.M."/>
            <person name="Carr K."/>
            <person name="Wilkerson C."/>
            <person name="Rensing S.A."/>
            <person name="Gagneul D."/>
            <person name="Dickenson N.E."/>
            <person name="Oesterhelt C."/>
            <person name="Lercher M.J."/>
            <person name="Weber A.P."/>
        </authorList>
    </citation>
    <scope>NUCLEOTIDE SEQUENCE [LARGE SCALE GENOMIC DNA]</scope>
    <source>
        <strain evidence="12">074W</strain>
    </source>
</reference>
<name>M2WSD1_GALSU</name>
<dbReference type="OMA" id="IMIFTDT"/>
<keyword evidence="7" id="KW-0812">Transmembrane</keyword>
<dbReference type="SMART" id="SM00490">
    <property type="entry name" value="HELICc"/>
    <property type="match status" value="1"/>
</dbReference>
<feature type="transmembrane region" description="Helical" evidence="7">
    <location>
        <begin position="246"/>
        <end position="265"/>
    </location>
</feature>
<dbReference type="GO" id="GO:0006364">
    <property type="term" value="P:rRNA processing"/>
    <property type="evidence" value="ECO:0007669"/>
    <property type="project" value="EnsemblPlants"/>
</dbReference>
<dbReference type="Proteomes" id="UP000030680">
    <property type="component" value="Unassembled WGS sequence"/>
</dbReference>
<dbReference type="EC" id="3.6.4.13" evidence="11"/>
<feature type="short sequence motif" description="Q motif" evidence="5">
    <location>
        <begin position="13"/>
        <end position="41"/>
    </location>
</feature>
<accession>M2WSD1</accession>
<keyword evidence="4 6" id="KW-0067">ATP-binding</keyword>
<dbReference type="GO" id="GO:0005634">
    <property type="term" value="C:nucleus"/>
    <property type="evidence" value="ECO:0007669"/>
    <property type="project" value="EnsemblPlants"/>
</dbReference>
<dbReference type="InterPro" id="IPR014014">
    <property type="entry name" value="RNA_helicase_DEAD_Q_motif"/>
</dbReference>
<dbReference type="PROSITE" id="PS00039">
    <property type="entry name" value="DEAD_ATP_HELICASE"/>
    <property type="match status" value="1"/>
</dbReference>
<evidence type="ECO:0000256" key="6">
    <source>
        <dbReference type="RuleBase" id="RU000492"/>
    </source>
</evidence>
<comment type="similarity">
    <text evidence="6">Belongs to the DEAD box helicase family.</text>
</comment>
<dbReference type="GO" id="GO:0003676">
    <property type="term" value="F:nucleic acid binding"/>
    <property type="evidence" value="ECO:0007669"/>
    <property type="project" value="InterPro"/>
</dbReference>
<evidence type="ECO:0000313" key="11">
    <source>
        <dbReference type="EMBL" id="EME26765.1"/>
    </source>
</evidence>
<evidence type="ECO:0000256" key="7">
    <source>
        <dbReference type="SAM" id="Phobius"/>
    </source>
</evidence>
<dbReference type="eggNOG" id="KOG0340">
    <property type="taxonomic scope" value="Eukaryota"/>
</dbReference>
<dbReference type="GO" id="GO:0003724">
    <property type="term" value="F:RNA helicase activity"/>
    <property type="evidence" value="ECO:0007669"/>
    <property type="project" value="UniProtKB-EC"/>
</dbReference>
<feature type="domain" description="Helicase C-terminal" evidence="9">
    <location>
        <begin position="230"/>
        <end position="395"/>
    </location>
</feature>
<dbReference type="AlphaFoldDB" id="M2WSD1"/>
<dbReference type="InterPro" id="IPR027417">
    <property type="entry name" value="P-loop_NTPase"/>
</dbReference>
<dbReference type="PANTHER" id="PTHR47959:SF24">
    <property type="entry name" value="ATP-DEPENDENT RNA HELICASE"/>
    <property type="match status" value="1"/>
</dbReference>
<proteinExistence type="inferred from homology"/>
<keyword evidence="12" id="KW-1185">Reference proteome</keyword>
<dbReference type="InterPro" id="IPR011545">
    <property type="entry name" value="DEAD/DEAH_box_helicase_dom"/>
</dbReference>
<dbReference type="PANTHER" id="PTHR47959">
    <property type="entry name" value="ATP-DEPENDENT RNA HELICASE RHLE-RELATED"/>
    <property type="match status" value="1"/>
</dbReference>
<dbReference type="GO" id="GO:0005829">
    <property type="term" value="C:cytosol"/>
    <property type="evidence" value="ECO:0007669"/>
    <property type="project" value="TreeGrafter"/>
</dbReference>
<dbReference type="InterPro" id="IPR001650">
    <property type="entry name" value="Helicase_C-like"/>
</dbReference>
<evidence type="ECO:0000256" key="5">
    <source>
        <dbReference type="PROSITE-ProRule" id="PRU00552"/>
    </source>
</evidence>
<evidence type="ECO:0000256" key="3">
    <source>
        <dbReference type="ARBA" id="ARBA00022806"/>
    </source>
</evidence>
<dbReference type="RefSeq" id="XP_005703285.1">
    <property type="nucleotide sequence ID" value="XM_005703228.1"/>
</dbReference>
<evidence type="ECO:0000259" key="8">
    <source>
        <dbReference type="PROSITE" id="PS51192"/>
    </source>
</evidence>
<feature type="domain" description="Helicase ATP-binding" evidence="8">
    <location>
        <begin position="44"/>
        <end position="218"/>
    </location>
</feature>
<gene>
    <name evidence="11" type="ORF">Gasu_56620</name>
</gene>
<keyword evidence="3 6" id="KW-0347">Helicase</keyword>
<dbReference type="KEGG" id="gsl:Gasu_56620"/>
<dbReference type="SUPFAM" id="SSF52540">
    <property type="entry name" value="P-loop containing nucleoside triphosphate hydrolases"/>
    <property type="match status" value="1"/>
</dbReference>
<keyword evidence="2 6" id="KW-0378">Hydrolase</keyword>
<evidence type="ECO:0000256" key="4">
    <source>
        <dbReference type="ARBA" id="ARBA00022840"/>
    </source>
</evidence>
<feature type="domain" description="DEAD-box RNA helicase Q" evidence="10">
    <location>
        <begin position="13"/>
        <end position="41"/>
    </location>
</feature>
<evidence type="ECO:0000256" key="1">
    <source>
        <dbReference type="ARBA" id="ARBA00022741"/>
    </source>
</evidence>
<dbReference type="InterPro" id="IPR014001">
    <property type="entry name" value="Helicase_ATP-bd"/>
</dbReference>
<dbReference type="PROSITE" id="PS51192">
    <property type="entry name" value="HELICASE_ATP_BIND_1"/>
    <property type="match status" value="1"/>
</dbReference>
<keyword evidence="1 6" id="KW-0547">Nucleotide-binding</keyword>
<dbReference type="GO" id="GO:0016787">
    <property type="term" value="F:hydrolase activity"/>
    <property type="evidence" value="ECO:0007669"/>
    <property type="project" value="UniProtKB-KW"/>
</dbReference>
<dbReference type="PROSITE" id="PS51195">
    <property type="entry name" value="Q_MOTIF"/>
    <property type="match status" value="1"/>
</dbReference>
<evidence type="ECO:0000313" key="12">
    <source>
        <dbReference type="Proteomes" id="UP000030680"/>
    </source>
</evidence>
<dbReference type="InterPro" id="IPR000629">
    <property type="entry name" value="RNA-helicase_DEAD-box_CS"/>
</dbReference>
<keyword evidence="7" id="KW-0472">Membrane</keyword>
<dbReference type="STRING" id="130081.M2WSD1"/>
<protein>
    <submittedName>
        <fullName evidence="11">ATP-dependent RNA helicase</fullName>
        <ecNumber evidence="11">3.6.4.13</ecNumber>
    </submittedName>
</protein>
<dbReference type="Pfam" id="PF00270">
    <property type="entry name" value="DEAD"/>
    <property type="match status" value="1"/>
</dbReference>
<dbReference type="PROSITE" id="PS51194">
    <property type="entry name" value="HELICASE_CTER"/>
    <property type="match status" value="1"/>
</dbReference>
<dbReference type="InterPro" id="IPR050079">
    <property type="entry name" value="DEAD_box_RNA_helicase"/>
</dbReference>
<dbReference type="CDD" id="cd18787">
    <property type="entry name" value="SF2_C_DEAD"/>
    <property type="match status" value="1"/>
</dbReference>
<dbReference type="Gene3D" id="3.40.50.300">
    <property type="entry name" value="P-loop containing nucleotide triphosphate hydrolases"/>
    <property type="match status" value="2"/>
</dbReference>
<dbReference type="EMBL" id="KB454543">
    <property type="protein sequence ID" value="EME26765.1"/>
    <property type="molecule type" value="Genomic_DNA"/>
</dbReference>
<dbReference type="SMART" id="SM00487">
    <property type="entry name" value="DEXDc"/>
    <property type="match status" value="1"/>
</dbReference>
<evidence type="ECO:0000256" key="2">
    <source>
        <dbReference type="ARBA" id="ARBA00022801"/>
    </source>
</evidence>
<dbReference type="Gramene" id="EME26765">
    <property type="protein sequence ID" value="EME26765"/>
    <property type="gene ID" value="Gasu_56620"/>
</dbReference>
<evidence type="ECO:0000259" key="10">
    <source>
        <dbReference type="PROSITE" id="PS51195"/>
    </source>
</evidence>
<keyword evidence="7" id="KW-1133">Transmembrane helix</keyword>
<dbReference type="Pfam" id="PF00271">
    <property type="entry name" value="Helicase_C"/>
    <property type="match status" value="1"/>
</dbReference>
<dbReference type="GeneID" id="17085721"/>
<evidence type="ECO:0000259" key="9">
    <source>
        <dbReference type="PROSITE" id="PS51194"/>
    </source>
</evidence>
<organism evidence="11 12">
    <name type="scientific">Galdieria sulphuraria</name>
    <name type="common">Red alga</name>
    <dbReference type="NCBI Taxonomy" id="130081"/>
    <lineage>
        <taxon>Eukaryota</taxon>
        <taxon>Rhodophyta</taxon>
        <taxon>Bangiophyceae</taxon>
        <taxon>Galdieriales</taxon>
        <taxon>Galdieriaceae</taxon>
        <taxon>Galdieria</taxon>
    </lineage>
</organism>
<dbReference type="OrthoDB" id="10261904at2759"/>
<dbReference type="GO" id="GO:0005524">
    <property type="term" value="F:ATP binding"/>
    <property type="evidence" value="ECO:0007669"/>
    <property type="project" value="UniProtKB-KW"/>
</dbReference>